<evidence type="ECO:0000256" key="11">
    <source>
        <dbReference type="ARBA" id="ARBA00054796"/>
    </source>
</evidence>
<evidence type="ECO:0000256" key="9">
    <source>
        <dbReference type="ARBA" id="ARBA00023163"/>
    </source>
</evidence>
<dbReference type="InterPro" id="IPR034637">
    <property type="entry name" value="NELFE_RRM"/>
</dbReference>
<evidence type="ECO:0000256" key="6">
    <source>
        <dbReference type="ARBA" id="ARBA00022491"/>
    </source>
</evidence>
<dbReference type="AlphaFoldDB" id="A0AA39FX40"/>
<dbReference type="Gene3D" id="3.30.70.330">
    <property type="match status" value="1"/>
</dbReference>
<keyword evidence="7 13" id="KW-0694">RNA-binding</keyword>
<gene>
    <name evidence="16" type="ORF">PV328_001292</name>
</gene>
<comment type="caution">
    <text evidence="16">The sequence shown here is derived from an EMBL/GenBank/DDBJ whole genome shotgun (WGS) entry which is preliminary data.</text>
</comment>
<evidence type="ECO:0000256" key="8">
    <source>
        <dbReference type="ARBA" id="ARBA00023015"/>
    </source>
</evidence>
<sequence>MVYLHFPSNLTEEELMLQAKYNKLKRKKKALQDMKTPKAEPERLSQAPKRPTEARDAREVAKKLIKSGVITAPKTPKRPEQSFKRPRGLERKLNSSEKTVCSYQPFSAPQVEEDEIDNTARPRLKDLYDSFVSAQTTDDKVKTSTTTTPVAVTTTSITTATTAIATTIPVNTTDKHVSNKSEQKPRAGNTIFVYGYTISEDFLKKHFSSFGNIINISMEAGKHRGFVTFDKPEASERAISEMDGSMVASVQLKVSLARRQPIIDPINDTTSSSMWSSIAANYSQKGAHKDRRDLKIYEEDLFE</sequence>
<dbReference type="PROSITE" id="PS50102">
    <property type="entry name" value="RRM"/>
    <property type="match status" value="1"/>
</dbReference>
<evidence type="ECO:0000256" key="12">
    <source>
        <dbReference type="ARBA" id="ARBA00065269"/>
    </source>
</evidence>
<feature type="compositionally biased region" description="Basic and acidic residues" evidence="14">
    <location>
        <begin position="77"/>
        <end position="95"/>
    </location>
</feature>
<dbReference type="Pfam" id="PF00076">
    <property type="entry name" value="RRM_1"/>
    <property type="match status" value="1"/>
</dbReference>
<evidence type="ECO:0000256" key="4">
    <source>
        <dbReference type="ARBA" id="ARBA00014464"/>
    </source>
</evidence>
<dbReference type="EMBL" id="JAQQBS010000001">
    <property type="protein sequence ID" value="KAK0177216.1"/>
    <property type="molecule type" value="Genomic_DNA"/>
</dbReference>
<evidence type="ECO:0000256" key="14">
    <source>
        <dbReference type="SAM" id="MobiDB-lite"/>
    </source>
</evidence>
<feature type="compositionally biased region" description="Basic and acidic residues" evidence="14">
    <location>
        <begin position="30"/>
        <end position="43"/>
    </location>
</feature>
<evidence type="ECO:0000313" key="17">
    <source>
        <dbReference type="Proteomes" id="UP001168990"/>
    </source>
</evidence>
<evidence type="ECO:0000256" key="10">
    <source>
        <dbReference type="ARBA" id="ARBA00023242"/>
    </source>
</evidence>
<dbReference type="GO" id="GO:0034244">
    <property type="term" value="P:negative regulation of transcription elongation by RNA polymerase II"/>
    <property type="evidence" value="ECO:0007669"/>
    <property type="project" value="TreeGrafter"/>
</dbReference>
<evidence type="ECO:0000256" key="1">
    <source>
        <dbReference type="ARBA" id="ARBA00004123"/>
    </source>
</evidence>
<dbReference type="GO" id="GO:0005694">
    <property type="term" value="C:chromosome"/>
    <property type="evidence" value="ECO:0007669"/>
    <property type="project" value="UniProtKB-SubCell"/>
</dbReference>
<name>A0AA39FX40_9HYME</name>
<evidence type="ECO:0000256" key="13">
    <source>
        <dbReference type="PROSITE-ProRule" id="PRU00176"/>
    </source>
</evidence>
<dbReference type="Proteomes" id="UP001168990">
    <property type="component" value="Unassembled WGS sequence"/>
</dbReference>
<feature type="region of interest" description="Disordered" evidence="14">
    <location>
        <begin position="25"/>
        <end position="96"/>
    </location>
</feature>
<dbReference type="InterPro" id="IPR035979">
    <property type="entry name" value="RBD_domain_sf"/>
</dbReference>
<comment type="similarity">
    <text evidence="3">Belongs to the RRM NELF-E family.</text>
</comment>
<keyword evidence="10" id="KW-0539">Nucleus</keyword>
<evidence type="ECO:0000256" key="7">
    <source>
        <dbReference type="ARBA" id="ARBA00022884"/>
    </source>
</evidence>
<comment type="subunit">
    <text evidence="12">Component of the NELF complex, which is at least composed of TH1/NELF-D and NELF-E.</text>
</comment>
<dbReference type="SUPFAM" id="SSF54928">
    <property type="entry name" value="RNA-binding domain, RBD"/>
    <property type="match status" value="1"/>
</dbReference>
<accession>A0AA39FX40</accession>
<evidence type="ECO:0000313" key="16">
    <source>
        <dbReference type="EMBL" id="KAK0177216.1"/>
    </source>
</evidence>
<reference evidence="16" key="2">
    <citation type="submission" date="2023-03" db="EMBL/GenBank/DDBJ databases">
        <authorList>
            <person name="Inwood S.N."/>
            <person name="Skelly J.G."/>
            <person name="Guhlin J."/>
            <person name="Harrop T.W.R."/>
            <person name="Goldson S.G."/>
            <person name="Dearden P.K."/>
        </authorList>
    </citation>
    <scope>NUCLEOTIDE SEQUENCE</scope>
    <source>
        <strain evidence="16">Irish</strain>
        <tissue evidence="16">Whole body</tissue>
    </source>
</reference>
<dbReference type="FunFam" id="3.30.70.330:FF:000448">
    <property type="entry name" value="Negative elongation factor E"/>
    <property type="match status" value="1"/>
</dbReference>
<dbReference type="GO" id="GO:0003723">
    <property type="term" value="F:RNA binding"/>
    <property type="evidence" value="ECO:0007669"/>
    <property type="project" value="UniProtKB-UniRule"/>
</dbReference>
<dbReference type="GO" id="GO:0032021">
    <property type="term" value="C:NELF complex"/>
    <property type="evidence" value="ECO:0007669"/>
    <property type="project" value="InterPro"/>
</dbReference>
<dbReference type="PANTHER" id="PTHR17250:SF0">
    <property type="entry name" value="NEGATIVE ELONGATION FACTOR E"/>
    <property type="match status" value="1"/>
</dbReference>
<feature type="compositionally biased region" description="Basic and acidic residues" evidence="14">
    <location>
        <begin position="50"/>
        <end position="62"/>
    </location>
</feature>
<keyword evidence="5" id="KW-0158">Chromosome</keyword>
<keyword evidence="17" id="KW-1185">Reference proteome</keyword>
<dbReference type="SMART" id="SM00360">
    <property type="entry name" value="RRM"/>
    <property type="match status" value="1"/>
</dbReference>
<keyword evidence="6" id="KW-0678">Repressor</keyword>
<dbReference type="PANTHER" id="PTHR17250">
    <property type="entry name" value="NEGATIVE ELONGATION FACTOR E"/>
    <property type="match status" value="1"/>
</dbReference>
<comment type="function">
    <text evidence="11">Essential component of the NELF complex, a complex that negatively regulates the elongation of transcription by RNA polymerase II by RNA polymerase II. The NELF complex, which acts via an association with the DSIF complex, causes transcriptional pausing.</text>
</comment>
<dbReference type="InterPro" id="IPR012677">
    <property type="entry name" value="Nucleotide-bd_a/b_plait_sf"/>
</dbReference>
<dbReference type="InterPro" id="IPR033102">
    <property type="entry name" value="NELFE"/>
</dbReference>
<evidence type="ECO:0000256" key="3">
    <source>
        <dbReference type="ARBA" id="ARBA00006120"/>
    </source>
</evidence>
<keyword evidence="8" id="KW-0805">Transcription regulation</keyword>
<evidence type="ECO:0000259" key="15">
    <source>
        <dbReference type="PROSITE" id="PS50102"/>
    </source>
</evidence>
<evidence type="ECO:0000256" key="2">
    <source>
        <dbReference type="ARBA" id="ARBA00004286"/>
    </source>
</evidence>
<dbReference type="InterPro" id="IPR000504">
    <property type="entry name" value="RRM_dom"/>
</dbReference>
<organism evidence="16 17">
    <name type="scientific">Microctonus aethiopoides</name>
    <dbReference type="NCBI Taxonomy" id="144406"/>
    <lineage>
        <taxon>Eukaryota</taxon>
        <taxon>Metazoa</taxon>
        <taxon>Ecdysozoa</taxon>
        <taxon>Arthropoda</taxon>
        <taxon>Hexapoda</taxon>
        <taxon>Insecta</taxon>
        <taxon>Pterygota</taxon>
        <taxon>Neoptera</taxon>
        <taxon>Endopterygota</taxon>
        <taxon>Hymenoptera</taxon>
        <taxon>Apocrita</taxon>
        <taxon>Ichneumonoidea</taxon>
        <taxon>Braconidae</taxon>
        <taxon>Euphorinae</taxon>
        <taxon>Microctonus</taxon>
    </lineage>
</organism>
<feature type="domain" description="RRM" evidence="15">
    <location>
        <begin position="189"/>
        <end position="259"/>
    </location>
</feature>
<evidence type="ECO:0000256" key="5">
    <source>
        <dbReference type="ARBA" id="ARBA00022454"/>
    </source>
</evidence>
<protein>
    <recommendedName>
        <fullName evidence="4">Negative elongation factor E</fullName>
    </recommendedName>
</protein>
<keyword evidence="9" id="KW-0804">Transcription</keyword>
<dbReference type="CDD" id="cd12305">
    <property type="entry name" value="RRM_NELFE"/>
    <property type="match status" value="1"/>
</dbReference>
<reference evidence="16" key="1">
    <citation type="journal article" date="2023" name="bioRxiv">
        <title>Scaffold-level genome assemblies of two parasitoid biocontrol wasps reveal the parthenogenesis mechanism and an associated novel virus.</title>
        <authorList>
            <person name="Inwood S."/>
            <person name="Skelly J."/>
            <person name="Guhlin J."/>
            <person name="Harrop T."/>
            <person name="Goldson S."/>
            <person name="Dearden P."/>
        </authorList>
    </citation>
    <scope>NUCLEOTIDE SEQUENCE</scope>
    <source>
        <strain evidence="16">Irish</strain>
        <tissue evidence="16">Whole body</tissue>
    </source>
</reference>
<comment type="subcellular location">
    <subcellularLocation>
        <location evidence="2">Chromosome</location>
    </subcellularLocation>
    <subcellularLocation>
        <location evidence="1">Nucleus</location>
    </subcellularLocation>
</comment>
<proteinExistence type="inferred from homology"/>